<dbReference type="EMBL" id="DF841012">
    <property type="protein sequence ID" value="GAT45232.1"/>
    <property type="molecule type" value="Genomic_DNA"/>
</dbReference>
<feature type="compositionally biased region" description="Polar residues" evidence="1">
    <location>
        <begin position="85"/>
        <end position="94"/>
    </location>
</feature>
<evidence type="ECO:0000256" key="1">
    <source>
        <dbReference type="SAM" id="MobiDB-lite"/>
    </source>
</evidence>
<dbReference type="Proteomes" id="UP000815677">
    <property type="component" value="Unassembled WGS sequence"/>
</dbReference>
<accession>A0ABQ0L401</accession>
<sequence length="260" mass="28658">MAAPTEDSEDGRVSPVVKECWERRRAASTKKTPADVHREWSVFRARILDVVPATPNAVIITPTHDVWDGPDNLWRGQKFVPITQSSEQGTSSLPQPGLETHPPPPHNPRRPPRPLPRGSSTLGTITKLVSLALIAIGSRVRLLAQRAPSSRAQEAYRRCRGPAMDVPYDARAGSEPIICRKASSEDDQAAKLRGLRVASFGVYPPRRRYPRLPRVDSCIIRAEMTRLDIDFTPRCPMLPTPSFATLPAAGSGHVSLSEEQ</sequence>
<reference evidence="2" key="1">
    <citation type="submission" date="2014-09" db="EMBL/GenBank/DDBJ databases">
        <title>Genome sequence of the luminous mushroom Mycena chlorophos for searching fungal bioluminescence genes.</title>
        <authorList>
            <person name="Tanaka Y."/>
            <person name="Kasuga D."/>
            <person name="Oba Y."/>
            <person name="Hase S."/>
            <person name="Sato K."/>
            <person name="Oba Y."/>
            <person name="Sakakibara Y."/>
        </authorList>
    </citation>
    <scope>NUCLEOTIDE SEQUENCE</scope>
</reference>
<evidence type="ECO:0000313" key="2">
    <source>
        <dbReference type="EMBL" id="GAT45232.1"/>
    </source>
</evidence>
<evidence type="ECO:0000313" key="3">
    <source>
        <dbReference type="Proteomes" id="UP000815677"/>
    </source>
</evidence>
<name>A0ABQ0L401_MYCCL</name>
<keyword evidence="3" id="KW-1185">Reference proteome</keyword>
<proteinExistence type="predicted"/>
<gene>
    <name evidence="2" type="ORF">MCHLO_02819</name>
</gene>
<organism evidence="2 3">
    <name type="scientific">Mycena chlorophos</name>
    <name type="common">Agaric fungus</name>
    <name type="synonym">Agaricus chlorophos</name>
    <dbReference type="NCBI Taxonomy" id="658473"/>
    <lineage>
        <taxon>Eukaryota</taxon>
        <taxon>Fungi</taxon>
        <taxon>Dikarya</taxon>
        <taxon>Basidiomycota</taxon>
        <taxon>Agaricomycotina</taxon>
        <taxon>Agaricomycetes</taxon>
        <taxon>Agaricomycetidae</taxon>
        <taxon>Agaricales</taxon>
        <taxon>Marasmiineae</taxon>
        <taxon>Mycenaceae</taxon>
        <taxon>Mycena</taxon>
    </lineage>
</organism>
<feature type="region of interest" description="Disordered" evidence="1">
    <location>
        <begin position="85"/>
        <end position="121"/>
    </location>
</feature>
<protein>
    <submittedName>
        <fullName evidence="2">Uncharacterized protein</fullName>
    </submittedName>
</protein>